<evidence type="ECO:0000256" key="4">
    <source>
        <dbReference type="ARBA" id="ARBA00022722"/>
    </source>
</evidence>
<dbReference type="NCBIfam" id="TIGR00043">
    <property type="entry name" value="rRNA maturation RNase YbeY"/>
    <property type="match status" value="1"/>
</dbReference>
<keyword evidence="3 9" id="KW-0698">rRNA processing</keyword>
<evidence type="ECO:0000313" key="11">
    <source>
        <dbReference type="Proteomes" id="UP001407405"/>
    </source>
</evidence>
<keyword evidence="6 9" id="KW-0255">Endonuclease</keyword>
<dbReference type="PROSITE" id="PS01306">
    <property type="entry name" value="UPF0054"/>
    <property type="match status" value="1"/>
</dbReference>
<accession>A0ABU9VRH2</accession>
<keyword evidence="4 9" id="KW-0540">Nuclease</keyword>
<dbReference type="InterPro" id="IPR023091">
    <property type="entry name" value="MetalPrtase_cat_dom_sf_prd"/>
</dbReference>
<keyword evidence="9" id="KW-0963">Cytoplasm</keyword>
<comment type="caution">
    <text evidence="10">The sequence shown here is derived from an EMBL/GenBank/DDBJ whole genome shotgun (WGS) entry which is preliminary data.</text>
</comment>
<keyword evidence="7 9" id="KW-0378">Hydrolase</keyword>
<evidence type="ECO:0000256" key="2">
    <source>
        <dbReference type="ARBA" id="ARBA00022517"/>
    </source>
</evidence>
<evidence type="ECO:0000256" key="9">
    <source>
        <dbReference type="HAMAP-Rule" id="MF_00009"/>
    </source>
</evidence>
<evidence type="ECO:0000256" key="1">
    <source>
        <dbReference type="ARBA" id="ARBA00010875"/>
    </source>
</evidence>
<feature type="binding site" evidence="9">
    <location>
        <position position="129"/>
    </location>
    <ligand>
        <name>Zn(2+)</name>
        <dbReference type="ChEBI" id="CHEBI:29105"/>
        <note>catalytic</note>
    </ligand>
</feature>
<evidence type="ECO:0000313" key="10">
    <source>
        <dbReference type="EMBL" id="MEN1759763.1"/>
    </source>
</evidence>
<dbReference type="Pfam" id="PF02130">
    <property type="entry name" value="YbeY"/>
    <property type="match status" value="1"/>
</dbReference>
<evidence type="ECO:0000256" key="5">
    <source>
        <dbReference type="ARBA" id="ARBA00022723"/>
    </source>
</evidence>
<evidence type="ECO:0000256" key="7">
    <source>
        <dbReference type="ARBA" id="ARBA00022801"/>
    </source>
</evidence>
<dbReference type="InterPro" id="IPR020549">
    <property type="entry name" value="YbeY_CS"/>
</dbReference>
<dbReference type="EC" id="3.1.-.-" evidence="9"/>
<evidence type="ECO:0000256" key="6">
    <source>
        <dbReference type="ARBA" id="ARBA00022759"/>
    </source>
</evidence>
<keyword evidence="2 9" id="KW-0690">Ribosome biogenesis</keyword>
<feature type="binding site" evidence="9">
    <location>
        <position position="123"/>
    </location>
    <ligand>
        <name>Zn(2+)</name>
        <dbReference type="ChEBI" id="CHEBI:29105"/>
        <note>catalytic</note>
    </ligand>
</feature>
<dbReference type="HAMAP" id="MF_00009">
    <property type="entry name" value="Endoribonucl_YbeY"/>
    <property type="match status" value="1"/>
</dbReference>
<dbReference type="EMBL" id="JBCITM010000003">
    <property type="protein sequence ID" value="MEN1759763.1"/>
    <property type="molecule type" value="Genomic_DNA"/>
</dbReference>
<comment type="function">
    <text evidence="9">Single strand-specific metallo-endoribonuclease involved in late-stage 70S ribosome quality control and in maturation of the 3' terminus of the 16S rRNA.</text>
</comment>
<dbReference type="Gene3D" id="3.40.390.30">
    <property type="entry name" value="Metalloproteases ('zincins'), catalytic domain"/>
    <property type="match status" value="1"/>
</dbReference>
<keyword evidence="11" id="KW-1185">Reference proteome</keyword>
<proteinExistence type="inferred from homology"/>
<sequence>MNQRDILIDIDHRQDIITLTLQQEQLIQQAVTACYELEDWPKDFEVSLSFVMNEEIQTLNRDYRGKDQPTDVLSFPMDTTDNAPEKLLGDIVISVEKMVDQATEYGHSVDREMIYLVVHSTLHLMGYDHMTEKDKQMMREKEETIMKRLALIR</sequence>
<comment type="similarity">
    <text evidence="1 9">Belongs to the endoribonuclease YbeY family.</text>
</comment>
<organism evidence="10 11">
    <name type="scientific">Anoxynatronum sibiricum</name>
    <dbReference type="NCBI Taxonomy" id="210623"/>
    <lineage>
        <taxon>Bacteria</taxon>
        <taxon>Bacillati</taxon>
        <taxon>Bacillota</taxon>
        <taxon>Clostridia</taxon>
        <taxon>Eubacteriales</taxon>
        <taxon>Clostridiaceae</taxon>
        <taxon>Anoxynatronum</taxon>
    </lineage>
</organism>
<keyword evidence="8 9" id="KW-0862">Zinc</keyword>
<keyword evidence="5 9" id="KW-0479">Metal-binding</keyword>
<dbReference type="Proteomes" id="UP001407405">
    <property type="component" value="Unassembled WGS sequence"/>
</dbReference>
<name>A0ABU9VRH2_9CLOT</name>
<dbReference type="SUPFAM" id="SSF55486">
    <property type="entry name" value="Metalloproteases ('zincins'), catalytic domain"/>
    <property type="match status" value="1"/>
</dbReference>
<feature type="binding site" evidence="9">
    <location>
        <position position="119"/>
    </location>
    <ligand>
        <name>Zn(2+)</name>
        <dbReference type="ChEBI" id="CHEBI:29105"/>
        <note>catalytic</note>
    </ligand>
</feature>
<dbReference type="InterPro" id="IPR002036">
    <property type="entry name" value="YbeY"/>
</dbReference>
<comment type="cofactor">
    <cofactor evidence="9">
        <name>Zn(2+)</name>
        <dbReference type="ChEBI" id="CHEBI:29105"/>
    </cofactor>
    <text evidence="9">Binds 1 zinc ion.</text>
</comment>
<dbReference type="RefSeq" id="WP_343185091.1">
    <property type="nucleotide sequence ID" value="NZ_JBCITM010000003.1"/>
</dbReference>
<dbReference type="PANTHER" id="PTHR46986:SF1">
    <property type="entry name" value="ENDORIBONUCLEASE YBEY, CHLOROPLASTIC"/>
    <property type="match status" value="1"/>
</dbReference>
<gene>
    <name evidence="9 10" type="primary">ybeY</name>
    <name evidence="10" type="ORF">AAIG11_04695</name>
</gene>
<evidence type="ECO:0000256" key="3">
    <source>
        <dbReference type="ARBA" id="ARBA00022552"/>
    </source>
</evidence>
<evidence type="ECO:0000256" key="8">
    <source>
        <dbReference type="ARBA" id="ARBA00022833"/>
    </source>
</evidence>
<comment type="subcellular location">
    <subcellularLocation>
        <location evidence="9">Cytoplasm</location>
    </subcellularLocation>
</comment>
<dbReference type="PANTHER" id="PTHR46986">
    <property type="entry name" value="ENDORIBONUCLEASE YBEY, CHLOROPLASTIC"/>
    <property type="match status" value="1"/>
</dbReference>
<reference evidence="10 11" key="1">
    <citation type="submission" date="2024-04" db="EMBL/GenBank/DDBJ databases">
        <title>Genome sequencing and metabolic network reconstruction of aminoacids and betaine degradation by Anoxynatronum sibiricum.</title>
        <authorList>
            <person name="Detkova E.N."/>
            <person name="Boltjanskaja Y.V."/>
            <person name="Mardanov A.V."/>
            <person name="Kevbrin V."/>
        </authorList>
    </citation>
    <scope>NUCLEOTIDE SEQUENCE [LARGE SCALE GENOMIC DNA]</scope>
    <source>
        <strain evidence="10 11">Z-7981</strain>
    </source>
</reference>
<protein>
    <recommendedName>
        <fullName evidence="9">Endoribonuclease YbeY</fullName>
        <ecNumber evidence="9">3.1.-.-</ecNumber>
    </recommendedName>
</protein>